<keyword evidence="12" id="KW-0804">Transcription</keyword>
<keyword evidence="8" id="KW-0862">Zinc</keyword>
<evidence type="ECO:0000256" key="15">
    <source>
        <dbReference type="PROSITE-ProRule" id="PRU00187"/>
    </source>
</evidence>
<evidence type="ECO:0000256" key="12">
    <source>
        <dbReference type="ARBA" id="ARBA00023163"/>
    </source>
</evidence>
<dbReference type="FunFam" id="1.10.4020.10:FF:000001">
    <property type="entry name" value="zinc finger protein 263 isoform X1"/>
    <property type="match status" value="1"/>
</dbReference>
<dbReference type="GO" id="GO:0008270">
    <property type="term" value="F:zinc ion binding"/>
    <property type="evidence" value="ECO:0007669"/>
    <property type="project" value="UniProtKB-KW"/>
</dbReference>
<evidence type="ECO:0000256" key="10">
    <source>
        <dbReference type="ARBA" id="ARBA00023015"/>
    </source>
</evidence>
<evidence type="ECO:0000256" key="4">
    <source>
        <dbReference type="ARBA" id="ARBA00022499"/>
    </source>
</evidence>
<dbReference type="AlphaFoldDB" id="A0A6P3IN22"/>
<evidence type="ECO:0000256" key="5">
    <source>
        <dbReference type="ARBA" id="ARBA00022723"/>
    </source>
</evidence>
<dbReference type="SUPFAM" id="SSF47353">
    <property type="entry name" value="Retrovirus capsid dimerization domain-like"/>
    <property type="match status" value="1"/>
</dbReference>
<keyword evidence="10" id="KW-0805">Transcription regulation</keyword>
<keyword evidence="11" id="KW-0238">DNA-binding</keyword>
<sequence length="424" mass="49117">MMAVDTRKSAGQLFQAPWGQQGPMMVTVKLEEDHPRNQGLSLPENQPPAWEIFRQIKFRHFCYQDSPGPRLALSRLQELCHQWLRPETHTKEILDLLVLEQFLSILPQEFQVPVREHHPESGEEAVTILENLERKRNVSACSLEQKILLQTMTLQTLDEESSYTRAQPPAVQFKGERPEPQPSEETDGEMRTENLTLEVKQEPCEETEWCRDGHHETICQHAIQRGDNEPSESLEMQNGDATGEKIHECDECGKTFCHSADLTEHKQLHNREKPYECSECGKTFRQRSNLSEHQRIHSKEKLYECKVCGKAFTQYAGLNQHQRIHSGEKPFECLVCGRAFSRSSELIIHHRIHSGEKPYEWDSPYQCKECGKAFSQKTGLSHHIKIHTGEKPFECSECGRDFSCKSNLNKHKRVHSEEKSYTYK</sequence>
<feature type="domain" description="SCAN box" evidence="18">
    <location>
        <begin position="57"/>
        <end position="135"/>
    </location>
</feature>
<keyword evidence="19" id="KW-1185">Reference proteome</keyword>
<dbReference type="PROSITE" id="PS50804">
    <property type="entry name" value="SCAN_BOX"/>
    <property type="match status" value="1"/>
</dbReference>
<dbReference type="SUPFAM" id="SSF57667">
    <property type="entry name" value="beta-beta-alpha zinc fingers"/>
    <property type="match status" value="4"/>
</dbReference>
<gene>
    <name evidence="20" type="primary">LOC105001213</name>
</gene>
<evidence type="ECO:0000256" key="8">
    <source>
        <dbReference type="ARBA" id="ARBA00022833"/>
    </source>
</evidence>
<keyword evidence="4" id="KW-1017">Isopeptide bond</keyword>
<dbReference type="OrthoDB" id="9528168at2759"/>
<dbReference type="FunFam" id="3.30.160.60:FF:000057">
    <property type="entry name" value="Zinc finger with KRAB and SCAN domains 4"/>
    <property type="match status" value="1"/>
</dbReference>
<keyword evidence="7 14" id="KW-0863">Zinc-finger</keyword>
<feature type="domain" description="C2H2-type" evidence="17">
    <location>
        <begin position="247"/>
        <end position="274"/>
    </location>
</feature>
<dbReference type="GeneID" id="105001213"/>
<dbReference type="FunFam" id="3.30.160.60:FF:000478">
    <property type="entry name" value="Zinc finger protein 133"/>
    <property type="match status" value="1"/>
</dbReference>
<dbReference type="Proteomes" id="UP000515208">
    <property type="component" value="Unplaced"/>
</dbReference>
<accession>A0A6P3IN22</accession>
<evidence type="ECO:0000256" key="16">
    <source>
        <dbReference type="SAM" id="MobiDB-lite"/>
    </source>
</evidence>
<dbReference type="PANTHER" id="PTHR23226">
    <property type="entry name" value="ZINC FINGER AND SCAN DOMAIN-CONTAINING"/>
    <property type="match status" value="1"/>
</dbReference>
<dbReference type="KEGG" id="bbis:105001213"/>
<comment type="similarity">
    <text evidence="2">Belongs to the krueppel C2H2-type zinc-finger protein family.</text>
</comment>
<dbReference type="InterPro" id="IPR003309">
    <property type="entry name" value="SCAN_dom"/>
</dbReference>
<comment type="subcellular location">
    <subcellularLocation>
        <location evidence="1 15">Nucleus</location>
    </subcellularLocation>
</comment>
<keyword evidence="3" id="KW-0678">Repressor</keyword>
<feature type="domain" description="C2H2-type" evidence="17">
    <location>
        <begin position="275"/>
        <end position="302"/>
    </location>
</feature>
<evidence type="ECO:0000256" key="3">
    <source>
        <dbReference type="ARBA" id="ARBA00022491"/>
    </source>
</evidence>
<protein>
    <submittedName>
        <fullName evidence="20">LOW QUALITY PROTEIN: zinc finger and SCAN domain-containing protein 31-like</fullName>
    </submittedName>
</protein>
<reference evidence="20" key="1">
    <citation type="submission" date="2025-08" db="UniProtKB">
        <authorList>
            <consortium name="RefSeq"/>
        </authorList>
    </citation>
    <scope>IDENTIFICATION</scope>
    <source>
        <tissue evidence="20">Blood</tissue>
    </source>
</reference>
<evidence type="ECO:0000256" key="13">
    <source>
        <dbReference type="ARBA" id="ARBA00023242"/>
    </source>
</evidence>
<keyword evidence="13 15" id="KW-0539">Nucleus</keyword>
<feature type="region of interest" description="Disordered" evidence="16">
    <location>
        <begin position="159"/>
        <end position="190"/>
    </location>
</feature>
<organism evidence="19 20">
    <name type="scientific">Bison bison bison</name>
    <name type="common">North American plains bison</name>
    <dbReference type="NCBI Taxonomy" id="43346"/>
    <lineage>
        <taxon>Eukaryota</taxon>
        <taxon>Metazoa</taxon>
        <taxon>Chordata</taxon>
        <taxon>Craniata</taxon>
        <taxon>Vertebrata</taxon>
        <taxon>Euteleostomi</taxon>
        <taxon>Mammalia</taxon>
        <taxon>Eutheria</taxon>
        <taxon>Laurasiatheria</taxon>
        <taxon>Artiodactyla</taxon>
        <taxon>Ruminantia</taxon>
        <taxon>Pecora</taxon>
        <taxon>Bovidae</taxon>
        <taxon>Bovinae</taxon>
        <taxon>Bison</taxon>
    </lineage>
</organism>
<dbReference type="PANTHER" id="PTHR23226:SF52">
    <property type="entry name" value="ZINC FINGER AND SCAN DOMAIN-CONTAINING PROTEIN 16"/>
    <property type="match status" value="1"/>
</dbReference>
<keyword evidence="6" id="KW-0677">Repeat</keyword>
<evidence type="ECO:0000256" key="1">
    <source>
        <dbReference type="ARBA" id="ARBA00004123"/>
    </source>
</evidence>
<evidence type="ECO:0000259" key="17">
    <source>
        <dbReference type="PROSITE" id="PS50157"/>
    </source>
</evidence>
<dbReference type="CDD" id="cd07936">
    <property type="entry name" value="SCAN"/>
    <property type="match status" value="1"/>
</dbReference>
<dbReference type="FunFam" id="3.30.160.60:FF:001498">
    <property type="entry name" value="Zinc finger protein 404"/>
    <property type="match status" value="1"/>
</dbReference>
<evidence type="ECO:0000256" key="11">
    <source>
        <dbReference type="ARBA" id="ARBA00023125"/>
    </source>
</evidence>
<evidence type="ECO:0000313" key="19">
    <source>
        <dbReference type="Proteomes" id="UP000515208"/>
    </source>
</evidence>
<dbReference type="Pfam" id="PF00096">
    <property type="entry name" value="zf-C2H2"/>
    <property type="match status" value="6"/>
</dbReference>
<dbReference type="InterPro" id="IPR013087">
    <property type="entry name" value="Znf_C2H2_type"/>
</dbReference>
<dbReference type="SMART" id="SM00431">
    <property type="entry name" value="SCAN"/>
    <property type="match status" value="1"/>
</dbReference>
<dbReference type="GO" id="GO:0005634">
    <property type="term" value="C:nucleus"/>
    <property type="evidence" value="ECO:0007669"/>
    <property type="project" value="UniProtKB-SubCell"/>
</dbReference>
<evidence type="ECO:0000313" key="20">
    <source>
        <dbReference type="RefSeq" id="XP_010855686.1"/>
    </source>
</evidence>
<dbReference type="Gene3D" id="3.30.160.60">
    <property type="entry name" value="Classic Zinc Finger"/>
    <property type="match status" value="6"/>
</dbReference>
<dbReference type="GO" id="GO:0000981">
    <property type="term" value="F:DNA-binding transcription factor activity, RNA polymerase II-specific"/>
    <property type="evidence" value="ECO:0007669"/>
    <property type="project" value="TreeGrafter"/>
</dbReference>
<dbReference type="InterPro" id="IPR038269">
    <property type="entry name" value="SCAN_sf"/>
</dbReference>
<evidence type="ECO:0000256" key="9">
    <source>
        <dbReference type="ARBA" id="ARBA00022843"/>
    </source>
</evidence>
<evidence type="ECO:0000256" key="7">
    <source>
        <dbReference type="ARBA" id="ARBA00022771"/>
    </source>
</evidence>
<dbReference type="SMART" id="SM00355">
    <property type="entry name" value="ZnF_C2H2"/>
    <property type="match status" value="6"/>
</dbReference>
<feature type="domain" description="C2H2-type" evidence="17">
    <location>
        <begin position="303"/>
        <end position="330"/>
    </location>
</feature>
<evidence type="ECO:0000256" key="2">
    <source>
        <dbReference type="ARBA" id="ARBA00006991"/>
    </source>
</evidence>
<evidence type="ECO:0000256" key="14">
    <source>
        <dbReference type="PROSITE-ProRule" id="PRU00042"/>
    </source>
</evidence>
<dbReference type="FunFam" id="3.30.160.60:FF:000671">
    <property type="entry name" value="Zinc finger protein 26"/>
    <property type="match status" value="1"/>
</dbReference>
<dbReference type="FunFam" id="3.30.160.60:FF:001174">
    <property type="entry name" value="zinc finger protein 527 isoform X1"/>
    <property type="match status" value="1"/>
</dbReference>
<dbReference type="GO" id="GO:0000978">
    <property type="term" value="F:RNA polymerase II cis-regulatory region sequence-specific DNA binding"/>
    <property type="evidence" value="ECO:0007669"/>
    <property type="project" value="TreeGrafter"/>
</dbReference>
<keyword evidence="5" id="KW-0479">Metal-binding</keyword>
<dbReference type="RefSeq" id="XP_010855686.1">
    <property type="nucleotide sequence ID" value="XM_010857384.1"/>
</dbReference>
<name>A0A6P3IN22_BISBB</name>
<feature type="domain" description="C2H2-type" evidence="17">
    <location>
        <begin position="331"/>
        <end position="358"/>
    </location>
</feature>
<dbReference type="PROSITE" id="PS50157">
    <property type="entry name" value="ZINC_FINGER_C2H2_2"/>
    <property type="match status" value="6"/>
</dbReference>
<dbReference type="InterPro" id="IPR036236">
    <property type="entry name" value="Znf_C2H2_sf"/>
</dbReference>
<evidence type="ECO:0000259" key="18">
    <source>
        <dbReference type="PROSITE" id="PS50804"/>
    </source>
</evidence>
<feature type="domain" description="C2H2-type" evidence="17">
    <location>
        <begin position="393"/>
        <end position="420"/>
    </location>
</feature>
<keyword evidence="9" id="KW-0832">Ubl conjugation</keyword>
<dbReference type="PROSITE" id="PS00028">
    <property type="entry name" value="ZINC_FINGER_C2H2_1"/>
    <property type="match status" value="6"/>
</dbReference>
<evidence type="ECO:0000256" key="6">
    <source>
        <dbReference type="ARBA" id="ARBA00022737"/>
    </source>
</evidence>
<dbReference type="Pfam" id="PF02023">
    <property type="entry name" value="SCAN"/>
    <property type="match status" value="1"/>
</dbReference>
<dbReference type="Gene3D" id="1.10.4020.10">
    <property type="entry name" value="DNA breaking-rejoining enzymes"/>
    <property type="match status" value="1"/>
</dbReference>
<proteinExistence type="inferred from homology"/>
<dbReference type="FunFam" id="3.30.160.60:FF:001087">
    <property type="entry name" value="Zinc finger and SCAN domain-containing protein 26"/>
    <property type="match status" value="1"/>
</dbReference>
<feature type="domain" description="C2H2-type" evidence="17">
    <location>
        <begin position="365"/>
        <end position="392"/>
    </location>
</feature>